<dbReference type="EMBL" id="JAULBC010000008">
    <property type="protein sequence ID" value="MEX6690371.1"/>
    <property type="molecule type" value="Genomic_DNA"/>
</dbReference>
<dbReference type="RefSeq" id="WP_369331783.1">
    <property type="nucleotide sequence ID" value="NZ_JAULBC010000008.1"/>
</dbReference>
<proteinExistence type="predicted"/>
<comment type="caution">
    <text evidence="2">The sequence shown here is derived from an EMBL/GenBank/DDBJ whole genome shotgun (WGS) entry which is preliminary data.</text>
</comment>
<evidence type="ECO:0000259" key="1">
    <source>
        <dbReference type="Pfam" id="PF05099"/>
    </source>
</evidence>
<dbReference type="Pfam" id="PF05099">
    <property type="entry name" value="TerB"/>
    <property type="match status" value="1"/>
</dbReference>
<dbReference type="CDD" id="cd07177">
    <property type="entry name" value="terB_like"/>
    <property type="match status" value="1"/>
</dbReference>
<evidence type="ECO:0000313" key="2">
    <source>
        <dbReference type="EMBL" id="MEX6690371.1"/>
    </source>
</evidence>
<dbReference type="Gene3D" id="1.10.3680.10">
    <property type="entry name" value="TerB-like"/>
    <property type="match status" value="1"/>
</dbReference>
<accession>A0ABV3ZKF8</accession>
<dbReference type="SUPFAM" id="SSF158682">
    <property type="entry name" value="TerB-like"/>
    <property type="match status" value="1"/>
</dbReference>
<organism evidence="2 3">
    <name type="scientific">Danxiaibacter flavus</name>
    <dbReference type="NCBI Taxonomy" id="3049108"/>
    <lineage>
        <taxon>Bacteria</taxon>
        <taxon>Pseudomonadati</taxon>
        <taxon>Bacteroidota</taxon>
        <taxon>Chitinophagia</taxon>
        <taxon>Chitinophagales</taxon>
        <taxon>Chitinophagaceae</taxon>
        <taxon>Danxiaibacter</taxon>
    </lineage>
</organism>
<keyword evidence="3" id="KW-1185">Reference proteome</keyword>
<evidence type="ECO:0000313" key="3">
    <source>
        <dbReference type="Proteomes" id="UP001560573"/>
    </source>
</evidence>
<feature type="domain" description="Co-chaperone DjlA N-terminal" evidence="1">
    <location>
        <begin position="15"/>
        <end position="120"/>
    </location>
</feature>
<dbReference type="InterPro" id="IPR029024">
    <property type="entry name" value="TerB-like"/>
</dbReference>
<dbReference type="InterPro" id="IPR007791">
    <property type="entry name" value="DjlA_N"/>
</dbReference>
<gene>
    <name evidence="2" type="ORF">QTN47_22865</name>
</gene>
<reference evidence="2 3" key="1">
    <citation type="submission" date="2023-07" db="EMBL/GenBank/DDBJ databases">
        <authorList>
            <person name="Lian W.-H."/>
        </authorList>
    </citation>
    <scope>NUCLEOTIDE SEQUENCE [LARGE SCALE GENOMIC DNA]</scope>
    <source>
        <strain evidence="2 3">SYSU DXS3180</strain>
    </source>
</reference>
<protein>
    <recommendedName>
        <fullName evidence="1">Co-chaperone DjlA N-terminal domain-containing protein</fullName>
    </recommendedName>
</protein>
<sequence length="140" mass="15853">MYKEIGSKDAAVCHLFLYCCFKDGVFSEGELDSVAGKFAALGMHETLNFKDEVVRFKAYKPTITDERAYLQYLITTISSANEAALFSYCVELFLSDGQLDASEDRLIETLGDLLGITSNEQLFVKKMMVQRKIVETQKFF</sequence>
<dbReference type="Proteomes" id="UP001560573">
    <property type="component" value="Unassembled WGS sequence"/>
</dbReference>
<name>A0ABV3ZKF8_9BACT</name>